<dbReference type="Pfam" id="PF01476">
    <property type="entry name" value="LysM"/>
    <property type="match status" value="1"/>
</dbReference>
<keyword evidence="2" id="KW-0081">Bacteriolytic enzyme</keyword>
<dbReference type="Proteomes" id="UP001500141">
    <property type="component" value="Unassembled WGS sequence"/>
</dbReference>
<evidence type="ECO:0000313" key="7">
    <source>
        <dbReference type="Proteomes" id="UP001500141"/>
    </source>
</evidence>
<keyword evidence="1" id="KW-0929">Antimicrobial</keyword>
<evidence type="ECO:0000259" key="5">
    <source>
        <dbReference type="PROSITE" id="PS51782"/>
    </source>
</evidence>
<dbReference type="PANTHER" id="PTHR33308:SF9">
    <property type="entry name" value="PEPTIDOGLYCAN HYDROLASE FLGJ"/>
    <property type="match status" value="1"/>
</dbReference>
<evidence type="ECO:0000313" key="6">
    <source>
        <dbReference type="EMBL" id="GAA4766088.1"/>
    </source>
</evidence>
<evidence type="ECO:0000256" key="1">
    <source>
        <dbReference type="ARBA" id="ARBA00022529"/>
    </source>
</evidence>
<dbReference type="PROSITE" id="PS51257">
    <property type="entry name" value="PROKAR_LIPOPROTEIN"/>
    <property type="match status" value="1"/>
</dbReference>
<evidence type="ECO:0000256" key="3">
    <source>
        <dbReference type="ARBA" id="ARBA00022801"/>
    </source>
</evidence>
<dbReference type="PANTHER" id="PTHR33308">
    <property type="entry name" value="PEPTIDOGLYCAN HYDROLASE FLGJ"/>
    <property type="match status" value="1"/>
</dbReference>
<evidence type="ECO:0000256" key="4">
    <source>
        <dbReference type="ARBA" id="ARBA00032108"/>
    </source>
</evidence>
<reference evidence="7" key="1">
    <citation type="journal article" date="2019" name="Int. J. Syst. Evol. Microbiol.">
        <title>The Global Catalogue of Microorganisms (GCM) 10K type strain sequencing project: providing services to taxonomists for standard genome sequencing and annotation.</title>
        <authorList>
            <consortium name="The Broad Institute Genomics Platform"/>
            <consortium name="The Broad Institute Genome Sequencing Center for Infectious Disease"/>
            <person name="Wu L."/>
            <person name="Ma J."/>
        </authorList>
    </citation>
    <scope>NUCLEOTIDE SEQUENCE [LARGE SCALE GENOMIC DNA]</scope>
    <source>
        <strain evidence="7">JCM 18198</strain>
    </source>
</reference>
<dbReference type="EMBL" id="BAABIP010000011">
    <property type="protein sequence ID" value="GAA4766088.1"/>
    <property type="molecule type" value="Genomic_DNA"/>
</dbReference>
<dbReference type="InterPro" id="IPR018392">
    <property type="entry name" value="LysM"/>
</dbReference>
<dbReference type="InterPro" id="IPR002901">
    <property type="entry name" value="MGlyc_endo_b_GlcNAc-like_dom"/>
</dbReference>
<dbReference type="SMART" id="SM00047">
    <property type="entry name" value="LYZ2"/>
    <property type="match status" value="1"/>
</dbReference>
<dbReference type="SMART" id="SM00257">
    <property type="entry name" value="LysM"/>
    <property type="match status" value="1"/>
</dbReference>
<sequence length="295" mass="33294">MNKVVYILFLLVIIGCGSSKSKLQSKKTVQTTHKKKGVTPPAKKVVNEQPVVQIDQPKTQNEILVATSNIKVTKEVVLAYINDFKDVAKEDMQKYGVPASITLAQGILESGAGTGVLCRTANNHFGIKCHKEWTGEYVRHDDDAAQECFRKYEKAYESYRDHSLFLTTRPWYQPLFKLEKHDYKGWARGLKKSGYATDPKYPEKLIGLIERYNLHQYDAEVLGIDFFPIMSSPVSTPSKLQSEIKLASMDQTHVVEQGDTLYSISRKYNLSVDSLKVKNNLTDNAISIGQTLIVK</sequence>
<protein>
    <recommendedName>
        <fullName evidence="4">Peptidoglycan hydrolase</fullName>
    </recommendedName>
</protein>
<evidence type="ECO:0000256" key="2">
    <source>
        <dbReference type="ARBA" id="ARBA00022638"/>
    </source>
</evidence>
<accession>A0ABP8ZTV8</accession>
<dbReference type="Pfam" id="PF01832">
    <property type="entry name" value="Glucosaminidase"/>
    <property type="match status" value="1"/>
</dbReference>
<dbReference type="RefSeq" id="WP_264543492.1">
    <property type="nucleotide sequence ID" value="NZ_BAABIP010000011.1"/>
</dbReference>
<dbReference type="InterPro" id="IPR051056">
    <property type="entry name" value="Glycosyl_Hydrolase_73"/>
</dbReference>
<dbReference type="CDD" id="cd00118">
    <property type="entry name" value="LysM"/>
    <property type="match status" value="1"/>
</dbReference>
<dbReference type="InterPro" id="IPR036779">
    <property type="entry name" value="LysM_dom_sf"/>
</dbReference>
<keyword evidence="7" id="KW-1185">Reference proteome</keyword>
<feature type="domain" description="LysM" evidence="5">
    <location>
        <begin position="251"/>
        <end position="294"/>
    </location>
</feature>
<dbReference type="Gene3D" id="3.10.350.10">
    <property type="entry name" value="LysM domain"/>
    <property type="match status" value="1"/>
</dbReference>
<dbReference type="SUPFAM" id="SSF54106">
    <property type="entry name" value="LysM domain"/>
    <property type="match status" value="1"/>
</dbReference>
<keyword evidence="3" id="KW-0378">Hydrolase</keyword>
<proteinExistence type="predicted"/>
<organism evidence="6 7">
    <name type="scientific">Flavobacterium hankyongi</name>
    <dbReference type="NCBI Taxonomy" id="1176532"/>
    <lineage>
        <taxon>Bacteria</taxon>
        <taxon>Pseudomonadati</taxon>
        <taxon>Bacteroidota</taxon>
        <taxon>Flavobacteriia</taxon>
        <taxon>Flavobacteriales</taxon>
        <taxon>Flavobacteriaceae</taxon>
        <taxon>Flavobacterium</taxon>
    </lineage>
</organism>
<dbReference type="Gene3D" id="1.10.530.10">
    <property type="match status" value="1"/>
</dbReference>
<gene>
    <name evidence="6" type="ORF">GCM10023230_14760</name>
</gene>
<dbReference type="PROSITE" id="PS51782">
    <property type="entry name" value="LYSM"/>
    <property type="match status" value="1"/>
</dbReference>
<name>A0ABP8ZTV8_9FLAO</name>
<comment type="caution">
    <text evidence="6">The sequence shown here is derived from an EMBL/GenBank/DDBJ whole genome shotgun (WGS) entry which is preliminary data.</text>
</comment>